<feature type="region of interest" description="Disordered" evidence="1">
    <location>
        <begin position="102"/>
        <end position="125"/>
    </location>
</feature>
<sequence>MASCSTSLFASSAPIKIVPYVPRAQKLKPKPKPKAKPMATNTAEHSYSGVSSSNDDEEWLHIDDFPMPDTNALRPLNPAVPAPFGAPGAFSSLDYDVVGSLGAASESEKPKRYPSGQEPLDRGTEHATGVAKIDLSLDSLFNGSSLESPSVLGSDAAEEHRNTTQTKPTDEALSCQGNDYHATAGTEGSHAEQDSNVDFVSISVPLAEDVNGVHYDEPSPTEDGLSPVEEEPLIDVDMTNRSLLTLKRMRRSPSDGIISLREVSDITSESELEDTHLAKRQRLSEEQAESIVPYHVSPKPTLLRTPSSPSSSSGSSIDGQDGGTRSPDPSSNNPDEEGDDDGAHAKGVVDKGNRKDSDDQAEEIHNYFGRVKMSGKSRARCFQRSKRINHPERGRRPTTRSQSTMPTRKLRNVTSAQLSQLPRPRSDNTSRSCFPQTASLRMKARGRTTTVRPSANMAYQITDLTHCHVPEGSSILTAVVRSELNLSLNPIVLDHELLGVEGKIIRMTQLSPDSWMLLGYRHDGRSSTSTRKSPTLDTTDWMTSPRSDTDSHDTDYSSDEDEEYKEDVGNPKVCAAKSDIRRQRTRELWLESDEERLLSYKDKMSMEWKDICERFPDRSPGAVKLRYYTLRKKES</sequence>
<dbReference type="InterPro" id="IPR001005">
    <property type="entry name" value="SANT/Myb"/>
</dbReference>
<dbReference type="STRING" id="97972.A0A2V1D637"/>
<feature type="region of interest" description="Disordered" evidence="1">
    <location>
        <begin position="147"/>
        <end position="194"/>
    </location>
</feature>
<feature type="compositionally biased region" description="Basic and acidic residues" evidence="1">
    <location>
        <begin position="341"/>
        <end position="365"/>
    </location>
</feature>
<feature type="compositionally biased region" description="Polar residues" evidence="1">
    <location>
        <begin position="399"/>
        <end position="420"/>
    </location>
</feature>
<protein>
    <submittedName>
        <fullName evidence="4">Uncharacterized protein</fullName>
    </submittedName>
</protein>
<gene>
    <name evidence="4" type="ORF">DM02DRAFT_221471</name>
</gene>
<feature type="compositionally biased region" description="Polar residues" evidence="1">
    <location>
        <begin position="526"/>
        <end position="546"/>
    </location>
</feature>
<reference evidence="4 5" key="1">
    <citation type="journal article" date="2018" name="Sci. Rep.">
        <title>Comparative genomics provides insights into the lifestyle and reveals functional heterogeneity of dark septate endophytic fungi.</title>
        <authorList>
            <person name="Knapp D.G."/>
            <person name="Nemeth J.B."/>
            <person name="Barry K."/>
            <person name="Hainaut M."/>
            <person name="Henrissat B."/>
            <person name="Johnson J."/>
            <person name="Kuo A."/>
            <person name="Lim J.H.P."/>
            <person name="Lipzen A."/>
            <person name="Nolan M."/>
            <person name="Ohm R.A."/>
            <person name="Tamas L."/>
            <person name="Grigoriev I.V."/>
            <person name="Spatafora J.W."/>
            <person name="Nagy L.G."/>
            <person name="Kovacs G.M."/>
        </authorList>
    </citation>
    <scope>NUCLEOTIDE SEQUENCE [LARGE SCALE GENOMIC DNA]</scope>
    <source>
        <strain evidence="4 5">DSE2036</strain>
    </source>
</reference>
<feature type="region of interest" description="Disordered" evidence="1">
    <location>
        <begin position="521"/>
        <end position="568"/>
    </location>
</feature>
<evidence type="ECO:0000313" key="4">
    <source>
        <dbReference type="EMBL" id="PVH93560.1"/>
    </source>
</evidence>
<dbReference type="SMART" id="SM00717">
    <property type="entry name" value="SANT"/>
    <property type="match status" value="1"/>
</dbReference>
<feature type="region of interest" description="Disordered" evidence="1">
    <location>
        <begin position="22"/>
        <end position="63"/>
    </location>
</feature>
<feature type="compositionally biased region" description="Basic residues" evidence="1">
    <location>
        <begin position="373"/>
        <end position="388"/>
    </location>
</feature>
<accession>A0A2V1D637</accession>
<feature type="domain" description="HTH myb-type" evidence="3">
    <location>
        <begin position="581"/>
        <end position="635"/>
    </location>
</feature>
<evidence type="ECO:0000256" key="1">
    <source>
        <dbReference type="SAM" id="MobiDB-lite"/>
    </source>
</evidence>
<feature type="compositionally biased region" description="Acidic residues" evidence="1">
    <location>
        <begin position="556"/>
        <end position="565"/>
    </location>
</feature>
<evidence type="ECO:0000259" key="2">
    <source>
        <dbReference type="PROSITE" id="PS50090"/>
    </source>
</evidence>
<dbReference type="PROSITE" id="PS51294">
    <property type="entry name" value="HTH_MYB"/>
    <property type="match status" value="1"/>
</dbReference>
<dbReference type="Proteomes" id="UP000244855">
    <property type="component" value="Unassembled WGS sequence"/>
</dbReference>
<dbReference type="CDD" id="cd00167">
    <property type="entry name" value="SANT"/>
    <property type="match status" value="1"/>
</dbReference>
<feature type="compositionally biased region" description="Low complexity" evidence="1">
    <location>
        <begin position="306"/>
        <end position="316"/>
    </location>
</feature>
<evidence type="ECO:0000259" key="3">
    <source>
        <dbReference type="PROSITE" id="PS51294"/>
    </source>
</evidence>
<proteinExistence type="predicted"/>
<dbReference type="Gene3D" id="1.10.10.60">
    <property type="entry name" value="Homeodomain-like"/>
    <property type="match status" value="1"/>
</dbReference>
<feature type="compositionally biased region" description="Polar residues" evidence="1">
    <location>
        <begin position="39"/>
        <end position="53"/>
    </location>
</feature>
<keyword evidence="5" id="KW-1185">Reference proteome</keyword>
<dbReference type="OrthoDB" id="3562657at2759"/>
<dbReference type="SUPFAM" id="SSF46689">
    <property type="entry name" value="Homeodomain-like"/>
    <property type="match status" value="1"/>
</dbReference>
<dbReference type="Pfam" id="PF13921">
    <property type="entry name" value="Myb_DNA-bind_6"/>
    <property type="match status" value="1"/>
</dbReference>
<dbReference type="InterPro" id="IPR009057">
    <property type="entry name" value="Homeodomain-like_sf"/>
</dbReference>
<dbReference type="PROSITE" id="PS50090">
    <property type="entry name" value="MYB_LIKE"/>
    <property type="match status" value="1"/>
</dbReference>
<dbReference type="AlphaFoldDB" id="A0A2V1D637"/>
<feature type="compositionally biased region" description="Basic residues" evidence="1">
    <location>
        <begin position="25"/>
        <end position="35"/>
    </location>
</feature>
<name>A0A2V1D637_9PLEO</name>
<feature type="region of interest" description="Disordered" evidence="1">
    <location>
        <begin position="281"/>
        <end position="433"/>
    </location>
</feature>
<dbReference type="InterPro" id="IPR017930">
    <property type="entry name" value="Myb_dom"/>
</dbReference>
<evidence type="ECO:0000313" key="5">
    <source>
        <dbReference type="Proteomes" id="UP000244855"/>
    </source>
</evidence>
<organism evidence="4 5">
    <name type="scientific">Periconia macrospinosa</name>
    <dbReference type="NCBI Taxonomy" id="97972"/>
    <lineage>
        <taxon>Eukaryota</taxon>
        <taxon>Fungi</taxon>
        <taxon>Dikarya</taxon>
        <taxon>Ascomycota</taxon>
        <taxon>Pezizomycotina</taxon>
        <taxon>Dothideomycetes</taxon>
        <taxon>Pleosporomycetidae</taxon>
        <taxon>Pleosporales</taxon>
        <taxon>Massarineae</taxon>
        <taxon>Periconiaceae</taxon>
        <taxon>Periconia</taxon>
    </lineage>
</organism>
<dbReference type="EMBL" id="KZ805581">
    <property type="protein sequence ID" value="PVH93560.1"/>
    <property type="molecule type" value="Genomic_DNA"/>
</dbReference>
<feature type="domain" description="Myb-like" evidence="2">
    <location>
        <begin position="581"/>
        <end position="631"/>
    </location>
</feature>